<reference evidence="4 5" key="1">
    <citation type="submission" date="2019-07" db="EMBL/GenBank/DDBJ databases">
        <title>Draft genome sequences of 15 bacterial species constituting the stable defined intestinal microbiota of the GM15 gnotobiotic mouse model.</title>
        <authorList>
            <person name="Elie C."/>
            <person name="Mathieu A."/>
            <person name="Saliou A."/>
            <person name="Darnaud M."/>
            <person name="Leulier F."/>
            <person name="Tamellini A."/>
        </authorList>
    </citation>
    <scope>NUCLEOTIDE SEQUENCE [LARGE SCALE GENOMIC DNA]</scope>
    <source>
        <strain evidence="5">ASF 502</strain>
    </source>
</reference>
<accession>A0A9X5C6I3</accession>
<dbReference type="PANTHER" id="PTHR44845">
    <property type="entry name" value="CARRIER DOMAIN-CONTAINING PROTEIN"/>
    <property type="match status" value="1"/>
</dbReference>
<evidence type="ECO:0000313" key="5">
    <source>
        <dbReference type="Proteomes" id="UP000474104"/>
    </source>
</evidence>
<evidence type="ECO:0000256" key="1">
    <source>
        <dbReference type="ARBA" id="ARBA00022450"/>
    </source>
</evidence>
<dbReference type="Gene3D" id="3.40.50.12780">
    <property type="entry name" value="N-terminal domain of ligase-like"/>
    <property type="match status" value="1"/>
</dbReference>
<dbReference type="OrthoDB" id="9778383at2"/>
<dbReference type="Proteomes" id="UP000474104">
    <property type="component" value="Unassembled WGS sequence"/>
</dbReference>
<dbReference type="Gene3D" id="3.30.300.30">
    <property type="match status" value="1"/>
</dbReference>
<dbReference type="Pfam" id="PF00501">
    <property type="entry name" value="AMP-binding"/>
    <property type="match status" value="1"/>
</dbReference>
<dbReference type="SUPFAM" id="SSF56801">
    <property type="entry name" value="Acetyl-CoA synthetase-like"/>
    <property type="match status" value="1"/>
</dbReference>
<proteinExistence type="predicted"/>
<evidence type="ECO:0000259" key="3">
    <source>
        <dbReference type="Pfam" id="PF00501"/>
    </source>
</evidence>
<dbReference type="InterPro" id="IPR045851">
    <property type="entry name" value="AMP-bd_C_sf"/>
</dbReference>
<dbReference type="RefSeq" id="WP_004071964.1">
    <property type="nucleotide sequence ID" value="NZ_VIRB01000054.1"/>
</dbReference>
<dbReference type="InterPro" id="IPR020845">
    <property type="entry name" value="AMP-binding_CS"/>
</dbReference>
<dbReference type="PROSITE" id="PS00455">
    <property type="entry name" value="AMP_BINDING"/>
    <property type="match status" value="1"/>
</dbReference>
<dbReference type="AlphaFoldDB" id="A0A9X5C6I3"/>
<gene>
    <name evidence="4" type="ORF">FMM80_08340</name>
</gene>
<sequence length="502" mass="57557">MQANVLEWLEDSSQRFGNKLAICDDREEMTYLQYHQKAIGLAKAVINSGLTAREPVVVYLEKSVRVLASFMGIAFAGNFYSPIDIGMPKQRVNRILEVLQPELVITSKELKEEFQSFNYQGNYIIYEDVVPIAEDANVERRKRQIIDTDLLYVLFTSGSTGNPKGVSITHRGVIDYIDWITKTFKIKNEDCFGNQAPFYFDNSILDIYSTMKMGATLYIIPVNLFAQPIKLLKYIRNNKISTIFWVPSALIIVSKLRAFKNVDLTDVLKRVLFCGEVMPNKHLNIWREYLPNIEYANLYGPTEITDACTYYIVDREFADCDPLPIGFPMDNTGILVLDEKDHLVEKPGKIGELCVRGTGISVGYYNDIEKTKKAFVQNPLNHAFEEKIYRTGDLVEYNEYGELVYLSRKDFQIKHLGHRIELGEIENAVSSLSGISRCCCLYDEKHGRITLFLDKDISKNELHSYLANMIPEYMIPGKVIYIQNLPLNANGKIDRVKLKEYL</sequence>
<name>A0A9X5C6I3_9FIRM</name>
<dbReference type="InterPro" id="IPR042099">
    <property type="entry name" value="ANL_N_sf"/>
</dbReference>
<dbReference type="InterPro" id="IPR000873">
    <property type="entry name" value="AMP-dep_synth/lig_dom"/>
</dbReference>
<keyword evidence="1" id="KW-0596">Phosphopantetheine</keyword>
<dbReference type="PANTHER" id="PTHR44845:SF7">
    <property type="entry name" value="PLIPASTATIN SYNTHASE SUBUNIT D"/>
    <property type="match status" value="1"/>
</dbReference>
<feature type="domain" description="AMP-dependent synthetase/ligase" evidence="3">
    <location>
        <begin position="10"/>
        <end position="365"/>
    </location>
</feature>
<dbReference type="InterPro" id="IPR010071">
    <property type="entry name" value="AA_adenyl_dom"/>
</dbReference>
<organism evidence="4 5">
    <name type="scientific">Schaedlerella arabinosiphila</name>
    <dbReference type="NCBI Taxonomy" id="2044587"/>
    <lineage>
        <taxon>Bacteria</taxon>
        <taxon>Bacillati</taxon>
        <taxon>Bacillota</taxon>
        <taxon>Clostridia</taxon>
        <taxon>Lachnospirales</taxon>
        <taxon>Lachnospiraceae</taxon>
        <taxon>Schaedlerella</taxon>
    </lineage>
</organism>
<protein>
    <submittedName>
        <fullName evidence="4">Amino acid adenylation domain-containing protein</fullName>
    </submittedName>
</protein>
<evidence type="ECO:0000313" key="4">
    <source>
        <dbReference type="EMBL" id="NDO68687.1"/>
    </source>
</evidence>
<dbReference type="NCBIfam" id="TIGR01733">
    <property type="entry name" value="AA-adenyl-dom"/>
    <property type="match status" value="1"/>
</dbReference>
<dbReference type="CDD" id="cd05930">
    <property type="entry name" value="A_NRPS"/>
    <property type="match status" value="1"/>
</dbReference>
<comment type="caution">
    <text evidence="4">The sequence shown here is derived from an EMBL/GenBank/DDBJ whole genome shotgun (WGS) entry which is preliminary data.</text>
</comment>
<evidence type="ECO:0000256" key="2">
    <source>
        <dbReference type="ARBA" id="ARBA00022553"/>
    </source>
</evidence>
<keyword evidence="2" id="KW-0597">Phosphoprotein</keyword>
<dbReference type="EMBL" id="VIRB01000054">
    <property type="protein sequence ID" value="NDO68687.1"/>
    <property type="molecule type" value="Genomic_DNA"/>
</dbReference>